<proteinExistence type="predicted"/>
<dbReference type="EMBL" id="BAABHF010000009">
    <property type="protein sequence ID" value="GAA4482826.1"/>
    <property type="molecule type" value="Genomic_DNA"/>
</dbReference>
<dbReference type="Proteomes" id="UP001500503">
    <property type="component" value="Unassembled WGS sequence"/>
</dbReference>
<keyword evidence="1" id="KW-0812">Transmembrane</keyword>
<keyword evidence="1" id="KW-0472">Membrane</keyword>
<evidence type="ECO:0000313" key="2">
    <source>
        <dbReference type="EMBL" id="GAA4482826.1"/>
    </source>
</evidence>
<keyword evidence="3" id="KW-1185">Reference proteome</keyword>
<organism evidence="2 3">
    <name type="scientific">Actinoallomurus oryzae</name>
    <dbReference type="NCBI Taxonomy" id="502180"/>
    <lineage>
        <taxon>Bacteria</taxon>
        <taxon>Bacillati</taxon>
        <taxon>Actinomycetota</taxon>
        <taxon>Actinomycetes</taxon>
        <taxon>Streptosporangiales</taxon>
        <taxon>Thermomonosporaceae</taxon>
        <taxon>Actinoallomurus</taxon>
    </lineage>
</organism>
<evidence type="ECO:0000313" key="3">
    <source>
        <dbReference type="Proteomes" id="UP001500503"/>
    </source>
</evidence>
<protein>
    <recommendedName>
        <fullName evidence="4">DUF3188 domain-containing protein</fullName>
    </recommendedName>
</protein>
<feature type="transmembrane region" description="Helical" evidence="1">
    <location>
        <begin position="38"/>
        <end position="57"/>
    </location>
</feature>
<evidence type="ECO:0000256" key="1">
    <source>
        <dbReference type="SAM" id="Phobius"/>
    </source>
</evidence>
<reference evidence="3" key="1">
    <citation type="journal article" date="2019" name="Int. J. Syst. Evol. Microbiol.">
        <title>The Global Catalogue of Microorganisms (GCM) 10K type strain sequencing project: providing services to taxonomists for standard genome sequencing and annotation.</title>
        <authorList>
            <consortium name="The Broad Institute Genomics Platform"/>
            <consortium name="The Broad Institute Genome Sequencing Center for Infectious Disease"/>
            <person name="Wu L."/>
            <person name="Ma J."/>
        </authorList>
    </citation>
    <scope>NUCLEOTIDE SEQUENCE [LARGE SCALE GENOMIC DNA]</scope>
    <source>
        <strain evidence="3">JCM 17933</strain>
    </source>
</reference>
<sequence length="64" mass="7173">MFRHRFDPASLVAGVLFLAIAGRYLVEGFGGDPVSFPWAAPFVLAAVVLIVILRVIFRSRRREQ</sequence>
<name>A0ABP8P6J3_9ACTN</name>
<evidence type="ECO:0008006" key="4">
    <source>
        <dbReference type="Google" id="ProtNLM"/>
    </source>
</evidence>
<gene>
    <name evidence="2" type="ORF">GCM10023191_003470</name>
</gene>
<dbReference type="RefSeq" id="WP_345456413.1">
    <property type="nucleotide sequence ID" value="NZ_BAABHF010000009.1"/>
</dbReference>
<comment type="caution">
    <text evidence="2">The sequence shown here is derived from an EMBL/GenBank/DDBJ whole genome shotgun (WGS) entry which is preliminary data.</text>
</comment>
<keyword evidence="1" id="KW-1133">Transmembrane helix</keyword>
<accession>A0ABP8P6J3</accession>